<comment type="caution">
    <text evidence="3">The sequence shown here is derived from an EMBL/GenBank/DDBJ whole genome shotgun (WGS) entry which is preliminary data.</text>
</comment>
<evidence type="ECO:0000313" key="3">
    <source>
        <dbReference type="EMBL" id="MFC4536231.1"/>
    </source>
</evidence>
<dbReference type="Proteomes" id="UP001596004">
    <property type="component" value="Unassembled WGS sequence"/>
</dbReference>
<keyword evidence="4" id="KW-1185">Reference proteome</keyword>
<feature type="region of interest" description="Disordered" evidence="1">
    <location>
        <begin position="1"/>
        <end position="25"/>
    </location>
</feature>
<dbReference type="PROSITE" id="PS50801">
    <property type="entry name" value="STAS"/>
    <property type="match status" value="1"/>
</dbReference>
<dbReference type="InterPro" id="IPR036513">
    <property type="entry name" value="STAS_dom_sf"/>
</dbReference>
<dbReference type="InterPro" id="IPR002645">
    <property type="entry name" value="STAS_dom"/>
</dbReference>
<gene>
    <name evidence="3" type="ORF">ACFO60_36165</name>
</gene>
<dbReference type="Pfam" id="PF13466">
    <property type="entry name" value="STAS_2"/>
    <property type="match status" value="1"/>
</dbReference>
<reference evidence="4" key="1">
    <citation type="journal article" date="2019" name="Int. J. Syst. Evol. Microbiol.">
        <title>The Global Catalogue of Microorganisms (GCM) 10K type strain sequencing project: providing services to taxonomists for standard genome sequencing and annotation.</title>
        <authorList>
            <consortium name="The Broad Institute Genomics Platform"/>
            <consortium name="The Broad Institute Genome Sequencing Center for Infectious Disease"/>
            <person name="Wu L."/>
            <person name="Ma J."/>
        </authorList>
    </citation>
    <scope>NUCLEOTIDE SEQUENCE [LARGE SCALE GENOMIC DNA]</scope>
    <source>
        <strain evidence="4">CGMCC 4.7132</strain>
    </source>
</reference>
<organism evidence="3 4">
    <name type="scientific">Sphaerisporangium dianthi</name>
    <dbReference type="NCBI Taxonomy" id="1436120"/>
    <lineage>
        <taxon>Bacteria</taxon>
        <taxon>Bacillati</taxon>
        <taxon>Actinomycetota</taxon>
        <taxon>Actinomycetes</taxon>
        <taxon>Streptosporangiales</taxon>
        <taxon>Streptosporangiaceae</taxon>
        <taxon>Sphaerisporangium</taxon>
    </lineage>
</organism>
<dbReference type="EMBL" id="JBHSFP010000041">
    <property type="protein sequence ID" value="MFC4536231.1"/>
    <property type="molecule type" value="Genomic_DNA"/>
</dbReference>
<accession>A0ABV9CSI2</accession>
<evidence type="ECO:0000313" key="4">
    <source>
        <dbReference type="Proteomes" id="UP001596004"/>
    </source>
</evidence>
<evidence type="ECO:0000256" key="1">
    <source>
        <dbReference type="SAM" id="MobiDB-lite"/>
    </source>
</evidence>
<proteinExistence type="predicted"/>
<dbReference type="SUPFAM" id="SSF52091">
    <property type="entry name" value="SpoIIaa-like"/>
    <property type="match status" value="1"/>
</dbReference>
<feature type="domain" description="STAS" evidence="2">
    <location>
        <begin position="40"/>
        <end position="135"/>
    </location>
</feature>
<sequence>MNTDDTAGTPHDTDDEPATGAVTGSGERLRITRCLAPRGLRIAGDLDHTSTPVLSEALASMAGGGSVFVDLTGLAFIDVGGLRAIVMAAGRMEGDHVLELCSASTRVRRLLEVTGWHDAPHLGLNAQSCLFRTRN</sequence>
<dbReference type="Gene3D" id="3.30.750.24">
    <property type="entry name" value="STAS domain"/>
    <property type="match status" value="1"/>
</dbReference>
<dbReference type="CDD" id="cd07043">
    <property type="entry name" value="STAS_anti-anti-sigma_factors"/>
    <property type="match status" value="1"/>
</dbReference>
<protein>
    <submittedName>
        <fullName evidence="3">STAS domain-containing protein</fullName>
    </submittedName>
</protein>
<dbReference type="InterPro" id="IPR058548">
    <property type="entry name" value="MlaB-like_STAS"/>
</dbReference>
<evidence type="ECO:0000259" key="2">
    <source>
        <dbReference type="PROSITE" id="PS50801"/>
    </source>
</evidence>
<name>A0ABV9CSI2_9ACTN</name>
<dbReference type="RefSeq" id="WP_380850297.1">
    <property type="nucleotide sequence ID" value="NZ_JBHSFP010000041.1"/>
</dbReference>